<protein>
    <submittedName>
        <fullName evidence="1">Alpha-ribazole phosphatase</fullName>
    </submittedName>
</protein>
<sequence length="184" mass="20861">MRWILIRHGKTRGNLEGRYIGCRSDENLCAEGIEELKQGTYPAAGKVYTSPMRRCLETAELLYPGIPAEEVPDFRECDFGEFEGKNYAELNGRKDYQAWIDSGGELPFPGGESRAEFAARCLEAFETIRKKAPQEDCALVVHGGTVMAIMEQYAMPRKPFYDYQVPNGCGFILEEDGTWTQIRR</sequence>
<evidence type="ECO:0000313" key="2">
    <source>
        <dbReference type="Proteomes" id="UP000192328"/>
    </source>
</evidence>
<evidence type="ECO:0000313" key="1">
    <source>
        <dbReference type="EMBL" id="SMC68577.1"/>
    </source>
</evidence>
<comment type="caution">
    <text evidence="1">The sequence shown here is derived from an EMBL/GenBank/DDBJ whole genome shotgun (WGS) entry which is preliminary data.</text>
</comment>
<proteinExistence type="predicted"/>
<dbReference type="Proteomes" id="UP000192328">
    <property type="component" value="Unassembled WGS sequence"/>
</dbReference>
<keyword evidence="2" id="KW-1185">Reference proteome</keyword>
<organism evidence="1 2">
    <name type="scientific">Aristaeella lactis</name>
    <dbReference type="NCBI Taxonomy" id="3046383"/>
    <lineage>
        <taxon>Bacteria</taxon>
        <taxon>Bacillati</taxon>
        <taxon>Bacillota</taxon>
        <taxon>Clostridia</taxon>
        <taxon>Eubacteriales</taxon>
        <taxon>Aristaeellaceae</taxon>
        <taxon>Aristaeella</taxon>
    </lineage>
</organism>
<accession>A0AC61PMD8</accession>
<dbReference type="EMBL" id="FWXZ01000003">
    <property type="protein sequence ID" value="SMC68577.1"/>
    <property type="molecule type" value="Genomic_DNA"/>
</dbReference>
<reference evidence="1" key="1">
    <citation type="submission" date="2017-04" db="EMBL/GenBank/DDBJ databases">
        <authorList>
            <person name="Varghese N."/>
            <person name="Submissions S."/>
        </authorList>
    </citation>
    <scope>NUCLEOTIDE SEQUENCE</scope>
    <source>
        <strain evidence="1">WTE2008</strain>
    </source>
</reference>
<gene>
    <name evidence="1" type="ORF">SAMN06297397_2025</name>
</gene>
<name>A0AC61PMD8_9FIRM</name>